<proteinExistence type="predicted"/>
<keyword evidence="2" id="KW-1185">Reference proteome</keyword>
<name>A0ABQ6M658_9STRA</name>
<dbReference type="EMBL" id="BRYB01003769">
    <property type="protein sequence ID" value="GMI20321.1"/>
    <property type="molecule type" value="Genomic_DNA"/>
</dbReference>
<evidence type="ECO:0000313" key="2">
    <source>
        <dbReference type="Proteomes" id="UP001165060"/>
    </source>
</evidence>
<dbReference type="Proteomes" id="UP001165060">
    <property type="component" value="Unassembled WGS sequence"/>
</dbReference>
<sequence>HLWSTAPELLEVLSESEAARFASLVKKNRDRWIQMDERAGPLPAFTYGTYWMYLTFSKSWPDRLSMQQNRHRRRSITEVVPAGTALTTSAVVYEEAVKHYNSALREDFQDVYDGVRKTLEERLGKEVVFAADQFKDPTGLRELQETEWALPGFNVQLHHRIFQEEVFQAHVDGSGSPISAQFPRGSCQ</sequence>
<protein>
    <submittedName>
        <fullName evidence="1">Uncharacterized protein</fullName>
    </submittedName>
</protein>
<gene>
    <name evidence="1" type="ORF">TeGR_g5129</name>
</gene>
<comment type="caution">
    <text evidence="1">The sequence shown here is derived from an EMBL/GenBank/DDBJ whole genome shotgun (WGS) entry which is preliminary data.</text>
</comment>
<feature type="non-terminal residue" evidence="1">
    <location>
        <position position="1"/>
    </location>
</feature>
<organism evidence="1 2">
    <name type="scientific">Tetraparma gracilis</name>
    <dbReference type="NCBI Taxonomy" id="2962635"/>
    <lineage>
        <taxon>Eukaryota</taxon>
        <taxon>Sar</taxon>
        <taxon>Stramenopiles</taxon>
        <taxon>Ochrophyta</taxon>
        <taxon>Bolidophyceae</taxon>
        <taxon>Parmales</taxon>
        <taxon>Triparmaceae</taxon>
        <taxon>Tetraparma</taxon>
    </lineage>
</organism>
<evidence type="ECO:0000313" key="1">
    <source>
        <dbReference type="EMBL" id="GMI20321.1"/>
    </source>
</evidence>
<reference evidence="1 2" key="1">
    <citation type="journal article" date="2023" name="Commun. Biol.">
        <title>Genome analysis of Parmales, the sister group of diatoms, reveals the evolutionary specialization of diatoms from phago-mixotrophs to photoautotrophs.</title>
        <authorList>
            <person name="Ban H."/>
            <person name="Sato S."/>
            <person name="Yoshikawa S."/>
            <person name="Yamada K."/>
            <person name="Nakamura Y."/>
            <person name="Ichinomiya M."/>
            <person name="Sato N."/>
            <person name="Blanc-Mathieu R."/>
            <person name="Endo H."/>
            <person name="Kuwata A."/>
            <person name="Ogata H."/>
        </authorList>
    </citation>
    <scope>NUCLEOTIDE SEQUENCE [LARGE SCALE GENOMIC DNA]</scope>
</reference>
<accession>A0ABQ6M658</accession>